<dbReference type="EMBL" id="DAKRPA010000244">
    <property type="protein sequence ID" value="DAZ94569.1"/>
    <property type="molecule type" value="Genomic_DNA"/>
</dbReference>
<protein>
    <submittedName>
        <fullName evidence="1">Uncharacterized protein</fullName>
    </submittedName>
</protein>
<comment type="caution">
    <text evidence="1">The sequence shown here is derived from an EMBL/GenBank/DDBJ whole genome shotgun (WGS) entry which is preliminary data.</text>
</comment>
<dbReference type="AlphaFoldDB" id="A0AAV2YMM1"/>
<organism evidence="1 2">
    <name type="scientific">Lagenidium giganteum</name>
    <dbReference type="NCBI Taxonomy" id="4803"/>
    <lineage>
        <taxon>Eukaryota</taxon>
        <taxon>Sar</taxon>
        <taxon>Stramenopiles</taxon>
        <taxon>Oomycota</taxon>
        <taxon>Peronosporomycetes</taxon>
        <taxon>Pythiales</taxon>
        <taxon>Pythiaceae</taxon>
    </lineage>
</organism>
<reference evidence="1" key="2">
    <citation type="journal article" date="2023" name="Microbiol Resour">
        <title>Decontamination and Annotation of the Draft Genome Sequence of the Oomycete Lagenidium giganteum ARSEF 373.</title>
        <authorList>
            <person name="Morgan W.R."/>
            <person name="Tartar A."/>
        </authorList>
    </citation>
    <scope>NUCLEOTIDE SEQUENCE</scope>
    <source>
        <strain evidence="1">ARSEF 373</strain>
    </source>
</reference>
<proteinExistence type="predicted"/>
<gene>
    <name evidence="1" type="ORF">N0F65_004185</name>
</gene>
<dbReference type="Proteomes" id="UP001146120">
    <property type="component" value="Unassembled WGS sequence"/>
</dbReference>
<keyword evidence="2" id="KW-1185">Reference proteome</keyword>
<accession>A0AAV2YMM1</accession>
<name>A0AAV2YMM1_9STRA</name>
<evidence type="ECO:0000313" key="2">
    <source>
        <dbReference type="Proteomes" id="UP001146120"/>
    </source>
</evidence>
<sequence>MVHKTIIETVTQGHQGRRPAQLQVIMDRFTWAAVDLKIKDMESCKSQTKYFEQKLASHAWTAAVARCHCGQVDDAPDAAGLVAVCV</sequence>
<evidence type="ECO:0000313" key="1">
    <source>
        <dbReference type="EMBL" id="DAZ94569.1"/>
    </source>
</evidence>
<reference evidence="1" key="1">
    <citation type="submission" date="2022-11" db="EMBL/GenBank/DDBJ databases">
        <authorList>
            <person name="Morgan W.R."/>
            <person name="Tartar A."/>
        </authorList>
    </citation>
    <scope>NUCLEOTIDE SEQUENCE</scope>
    <source>
        <strain evidence="1">ARSEF 373</strain>
    </source>
</reference>